<dbReference type="EMBL" id="RCHU02000010">
    <property type="protein sequence ID" value="KAL3578954.1"/>
    <property type="molecule type" value="Genomic_DNA"/>
</dbReference>
<accession>A0ACC4BK48</accession>
<reference evidence="1 2" key="1">
    <citation type="journal article" date="2024" name="Plant Biotechnol. J.">
        <title>Genome and CRISPR/Cas9 system of a widespread forest tree (Populus alba) in the world.</title>
        <authorList>
            <person name="Liu Y.J."/>
            <person name="Jiang P.F."/>
            <person name="Han X.M."/>
            <person name="Li X.Y."/>
            <person name="Wang H.M."/>
            <person name="Wang Y.J."/>
            <person name="Wang X.X."/>
            <person name="Zeng Q.Y."/>
        </authorList>
    </citation>
    <scope>NUCLEOTIDE SEQUENCE [LARGE SCALE GENOMIC DNA]</scope>
    <source>
        <strain evidence="2">cv. PAL-ZL1</strain>
    </source>
</reference>
<protein>
    <submittedName>
        <fullName evidence="1">Uncharacterized protein</fullName>
    </submittedName>
</protein>
<proteinExistence type="predicted"/>
<gene>
    <name evidence="1" type="ORF">D5086_020458</name>
</gene>
<evidence type="ECO:0000313" key="2">
    <source>
        <dbReference type="Proteomes" id="UP000309997"/>
    </source>
</evidence>
<keyword evidence="2" id="KW-1185">Reference proteome</keyword>
<name>A0ACC4BK48_POPAL</name>
<evidence type="ECO:0000313" key="1">
    <source>
        <dbReference type="EMBL" id="KAL3578954.1"/>
    </source>
</evidence>
<dbReference type="Proteomes" id="UP000309997">
    <property type="component" value="Unassembled WGS sequence"/>
</dbReference>
<sequence>MTACTCMDPDSSYSFKFNMDVMIGAIYSRFQKQDNKQRDAFPVPFPPFPSVSVHLCCCSSGFADQEIKKALFALPGNVLNGLVTTGQPKGSNW</sequence>
<organism evidence="1 2">
    <name type="scientific">Populus alba</name>
    <name type="common">White poplar</name>
    <dbReference type="NCBI Taxonomy" id="43335"/>
    <lineage>
        <taxon>Eukaryota</taxon>
        <taxon>Viridiplantae</taxon>
        <taxon>Streptophyta</taxon>
        <taxon>Embryophyta</taxon>
        <taxon>Tracheophyta</taxon>
        <taxon>Spermatophyta</taxon>
        <taxon>Magnoliopsida</taxon>
        <taxon>eudicotyledons</taxon>
        <taxon>Gunneridae</taxon>
        <taxon>Pentapetalae</taxon>
        <taxon>rosids</taxon>
        <taxon>fabids</taxon>
        <taxon>Malpighiales</taxon>
        <taxon>Salicaceae</taxon>
        <taxon>Saliceae</taxon>
        <taxon>Populus</taxon>
    </lineage>
</organism>
<comment type="caution">
    <text evidence="1">The sequence shown here is derived from an EMBL/GenBank/DDBJ whole genome shotgun (WGS) entry which is preliminary data.</text>
</comment>